<feature type="transmembrane region" description="Helical" evidence="8">
    <location>
        <begin position="220"/>
        <end position="243"/>
    </location>
</feature>
<dbReference type="InterPro" id="IPR001594">
    <property type="entry name" value="Palmitoyltrfase_DHHC"/>
</dbReference>
<feature type="transmembrane region" description="Helical" evidence="8">
    <location>
        <begin position="67"/>
        <end position="85"/>
    </location>
</feature>
<dbReference type="OMA" id="KIMDAYH"/>
<keyword evidence="6 8" id="KW-0472">Membrane</keyword>
<dbReference type="GO" id="GO:0019706">
    <property type="term" value="F:protein-cysteine S-palmitoyltransferase activity"/>
    <property type="evidence" value="ECO:0007669"/>
    <property type="project" value="UniProtKB-EC"/>
</dbReference>
<evidence type="ECO:0000313" key="12">
    <source>
        <dbReference type="Proteomes" id="UP000594263"/>
    </source>
</evidence>
<keyword evidence="5 8" id="KW-1133">Transmembrane helix</keyword>
<dbReference type="Gramene" id="Kaladp0008s0223.1.v1.1">
    <property type="protein sequence ID" value="Kaladp0008s0223.1.v1.1"/>
    <property type="gene ID" value="Kaladp0008s0223.v1.1"/>
</dbReference>
<keyword evidence="4 8" id="KW-0812">Transmembrane</keyword>
<name>A0A7N0RE10_KALFE</name>
<evidence type="ECO:0000256" key="3">
    <source>
        <dbReference type="ARBA" id="ARBA00022679"/>
    </source>
</evidence>
<comment type="catalytic activity">
    <reaction evidence="8">
        <text>L-cysteinyl-[protein] + hexadecanoyl-CoA = S-hexadecanoyl-L-cysteinyl-[protein] + CoA</text>
        <dbReference type="Rhea" id="RHEA:36683"/>
        <dbReference type="Rhea" id="RHEA-COMP:10131"/>
        <dbReference type="Rhea" id="RHEA-COMP:11032"/>
        <dbReference type="ChEBI" id="CHEBI:29950"/>
        <dbReference type="ChEBI" id="CHEBI:57287"/>
        <dbReference type="ChEBI" id="CHEBI:57379"/>
        <dbReference type="ChEBI" id="CHEBI:74151"/>
        <dbReference type="EC" id="2.3.1.225"/>
    </reaction>
</comment>
<proteinExistence type="inferred from homology"/>
<comment type="similarity">
    <text evidence="2 8">Belongs to the DHHC palmitoyltransferase family.</text>
</comment>
<dbReference type="Pfam" id="PF01529">
    <property type="entry name" value="DHHC"/>
    <property type="match status" value="1"/>
</dbReference>
<dbReference type="EC" id="2.3.1.225" evidence="8"/>
<evidence type="ECO:0000256" key="1">
    <source>
        <dbReference type="ARBA" id="ARBA00004127"/>
    </source>
</evidence>
<evidence type="ECO:0000256" key="7">
    <source>
        <dbReference type="ARBA" id="ARBA00023315"/>
    </source>
</evidence>
<feature type="transmembrane region" description="Helical" evidence="8">
    <location>
        <begin position="263"/>
        <end position="286"/>
    </location>
</feature>
<dbReference type="PROSITE" id="PS50216">
    <property type="entry name" value="DHHC"/>
    <property type="match status" value="1"/>
</dbReference>
<protein>
    <recommendedName>
        <fullName evidence="8">S-acyltransferase</fullName>
        <ecNumber evidence="8">2.3.1.225</ecNumber>
    </recommendedName>
    <alternativeName>
        <fullName evidence="8">Palmitoyltransferase</fullName>
    </alternativeName>
</protein>
<dbReference type="EnsemblPlants" id="Kaladp0008s0223.1.v1.1">
    <property type="protein sequence ID" value="Kaladp0008s0223.1.v1.1"/>
    <property type="gene ID" value="Kaladp0008s0223.v1.1"/>
</dbReference>
<keyword evidence="7 8" id="KW-0012">Acyltransferase</keyword>
<evidence type="ECO:0000256" key="5">
    <source>
        <dbReference type="ARBA" id="ARBA00022989"/>
    </source>
</evidence>
<comment type="subcellular location">
    <subcellularLocation>
        <location evidence="1">Endomembrane system</location>
        <topology evidence="1">Multi-pass membrane protein</topology>
    </subcellularLocation>
</comment>
<organism evidence="11 12">
    <name type="scientific">Kalanchoe fedtschenkoi</name>
    <name type="common">Lavender scallops</name>
    <name type="synonym">South American air plant</name>
    <dbReference type="NCBI Taxonomy" id="63787"/>
    <lineage>
        <taxon>Eukaryota</taxon>
        <taxon>Viridiplantae</taxon>
        <taxon>Streptophyta</taxon>
        <taxon>Embryophyta</taxon>
        <taxon>Tracheophyta</taxon>
        <taxon>Spermatophyta</taxon>
        <taxon>Magnoliopsida</taxon>
        <taxon>eudicotyledons</taxon>
        <taxon>Gunneridae</taxon>
        <taxon>Pentapetalae</taxon>
        <taxon>Saxifragales</taxon>
        <taxon>Crassulaceae</taxon>
        <taxon>Kalanchoe</taxon>
    </lineage>
</organism>
<dbReference type="GO" id="GO:0005783">
    <property type="term" value="C:endoplasmic reticulum"/>
    <property type="evidence" value="ECO:0007669"/>
    <property type="project" value="TreeGrafter"/>
</dbReference>
<feature type="domain" description="Palmitoyltransferase DHHC" evidence="10">
    <location>
        <begin position="172"/>
        <end position="296"/>
    </location>
</feature>
<dbReference type="GO" id="GO:0005794">
    <property type="term" value="C:Golgi apparatus"/>
    <property type="evidence" value="ECO:0007669"/>
    <property type="project" value="TreeGrafter"/>
</dbReference>
<dbReference type="InterPro" id="IPR039859">
    <property type="entry name" value="PFA4/ZDH16/20/ERF2-like"/>
</dbReference>
<comment type="domain">
    <text evidence="8">The DHHC domain is required for palmitoyltransferase activity.</text>
</comment>
<evidence type="ECO:0000313" key="11">
    <source>
        <dbReference type="EnsemblPlants" id="Kaladp0008s0223.1.v1.1"/>
    </source>
</evidence>
<evidence type="ECO:0000256" key="4">
    <source>
        <dbReference type="ARBA" id="ARBA00022692"/>
    </source>
</evidence>
<evidence type="ECO:0000259" key="10">
    <source>
        <dbReference type="Pfam" id="PF01529"/>
    </source>
</evidence>
<reference evidence="11" key="1">
    <citation type="submission" date="2021-01" db="UniProtKB">
        <authorList>
            <consortium name="EnsemblPlants"/>
        </authorList>
    </citation>
    <scope>IDENTIFICATION</scope>
</reference>
<feature type="region of interest" description="Disordered" evidence="9">
    <location>
        <begin position="17"/>
        <end position="39"/>
    </location>
</feature>
<dbReference type="PANTHER" id="PTHR22883">
    <property type="entry name" value="ZINC FINGER DHHC DOMAIN CONTAINING PROTEIN"/>
    <property type="match status" value="1"/>
</dbReference>
<sequence>MTNSVHVDEKIIIGRMDSTPSSSQLSGLHEPDADKGAKPPRVYQVWKGNNKFFLGGRLIFGPDARSLTTTISMILAPIILFIAFVSKDLIQEFDQHLDKLVVALPMVLVCLVLLLLFLTSCTDPGIIPRNSRPPEPDDDTSNLSTDWTGYHNIPSLPLIKDVMVNGMVVKVKYCPTCMLYRPPRCSHCTLCNNCVERFDHHCPWVGQCIGKLNYRFFLQFVSLTSILCLYVLAFCCVNIHKIMNRHRLNLWGALLKSPASGILILYTFVAGWFVGGLTTFHLYLVLTNQTTYENFRYHYKRKMNPYNLGCLGNIREILFSKVHKSRINFRALAKVEDSPLVTPSMSMVSGHAMGPGNSKSNCDIEIDVRCNAGVQDSEDIMKDMHRFRG</sequence>
<evidence type="ECO:0000256" key="9">
    <source>
        <dbReference type="SAM" id="MobiDB-lite"/>
    </source>
</evidence>
<dbReference type="Proteomes" id="UP000594263">
    <property type="component" value="Unplaced"/>
</dbReference>
<dbReference type="GO" id="GO:0006612">
    <property type="term" value="P:protein targeting to membrane"/>
    <property type="evidence" value="ECO:0007669"/>
    <property type="project" value="TreeGrafter"/>
</dbReference>
<accession>A0A7N0RE10</accession>
<evidence type="ECO:0000256" key="6">
    <source>
        <dbReference type="ARBA" id="ARBA00023136"/>
    </source>
</evidence>
<evidence type="ECO:0000256" key="8">
    <source>
        <dbReference type="RuleBase" id="RU079119"/>
    </source>
</evidence>
<evidence type="ECO:0000256" key="2">
    <source>
        <dbReference type="ARBA" id="ARBA00008574"/>
    </source>
</evidence>
<keyword evidence="12" id="KW-1185">Reference proteome</keyword>
<dbReference type="AlphaFoldDB" id="A0A7N0RE10"/>
<dbReference type="PANTHER" id="PTHR22883:SF324">
    <property type="entry name" value="S-ACYLTRANSFERASE"/>
    <property type="match status" value="1"/>
</dbReference>
<feature type="transmembrane region" description="Helical" evidence="8">
    <location>
        <begin position="100"/>
        <end position="119"/>
    </location>
</feature>
<keyword evidence="3 8" id="KW-0808">Transferase</keyword>